<accession>A0AAV9VG41</accession>
<dbReference type="EMBL" id="JAVHNS010000003">
    <property type="protein sequence ID" value="KAK6360819.1"/>
    <property type="molecule type" value="Genomic_DNA"/>
</dbReference>
<keyword evidence="2" id="KW-1185">Reference proteome</keyword>
<evidence type="ECO:0000313" key="1">
    <source>
        <dbReference type="EMBL" id="KAK6360819.1"/>
    </source>
</evidence>
<organism evidence="1 2">
    <name type="scientific">Orbilia blumenaviensis</name>
    <dbReference type="NCBI Taxonomy" id="1796055"/>
    <lineage>
        <taxon>Eukaryota</taxon>
        <taxon>Fungi</taxon>
        <taxon>Dikarya</taxon>
        <taxon>Ascomycota</taxon>
        <taxon>Pezizomycotina</taxon>
        <taxon>Orbiliomycetes</taxon>
        <taxon>Orbiliales</taxon>
        <taxon>Orbiliaceae</taxon>
        <taxon>Orbilia</taxon>
    </lineage>
</organism>
<dbReference type="AlphaFoldDB" id="A0AAV9VG41"/>
<comment type="caution">
    <text evidence="1">The sequence shown here is derived from an EMBL/GenBank/DDBJ whole genome shotgun (WGS) entry which is preliminary data.</text>
</comment>
<dbReference type="Proteomes" id="UP001373714">
    <property type="component" value="Unassembled WGS sequence"/>
</dbReference>
<reference evidence="1 2" key="1">
    <citation type="submission" date="2019-10" db="EMBL/GenBank/DDBJ databases">
        <authorList>
            <person name="Palmer J.M."/>
        </authorList>
    </citation>
    <scope>NUCLEOTIDE SEQUENCE [LARGE SCALE GENOMIC DNA]</scope>
    <source>
        <strain evidence="1 2">TWF730</strain>
    </source>
</reference>
<protein>
    <submittedName>
        <fullName evidence="1">Uncharacterized protein</fullName>
    </submittedName>
</protein>
<sequence>MEFNFKFGAPALAPATAPLSPPRVFVPPPVEAFVPAKVVMSTPFGFHPIFAPFMPPFSFPPMVTPITVAPVPVAAPLVREIKAVKVKKPVAEPLRERCEPIWTKEEETQRAWERWVMNMPTRRRRARITFQHPEQKWLPITPPDERIRVQAMEAPFKSTRAGGRRVNQRWFNKNTARVRLCVEIRKGKAAFEKRQQEQKQELLATKVAKTFDELSACVEKMPTFVDRAMRAAAPFVPLAKRWQVAFGPVPGQHYKESNQAQVSPG</sequence>
<proteinExistence type="predicted"/>
<name>A0AAV9VG41_9PEZI</name>
<evidence type="ECO:0000313" key="2">
    <source>
        <dbReference type="Proteomes" id="UP001373714"/>
    </source>
</evidence>
<gene>
    <name evidence="1" type="ORF">TWF730_006941</name>
</gene>